<dbReference type="Proteomes" id="UP000800036">
    <property type="component" value="Unassembled WGS sequence"/>
</dbReference>
<evidence type="ECO:0000313" key="1">
    <source>
        <dbReference type="EMBL" id="KAF1965256.1"/>
    </source>
</evidence>
<evidence type="ECO:0000313" key="2">
    <source>
        <dbReference type="Proteomes" id="UP000800036"/>
    </source>
</evidence>
<organism evidence="1 2">
    <name type="scientific">Bimuria novae-zelandiae CBS 107.79</name>
    <dbReference type="NCBI Taxonomy" id="1447943"/>
    <lineage>
        <taxon>Eukaryota</taxon>
        <taxon>Fungi</taxon>
        <taxon>Dikarya</taxon>
        <taxon>Ascomycota</taxon>
        <taxon>Pezizomycotina</taxon>
        <taxon>Dothideomycetes</taxon>
        <taxon>Pleosporomycetidae</taxon>
        <taxon>Pleosporales</taxon>
        <taxon>Massarineae</taxon>
        <taxon>Didymosphaeriaceae</taxon>
        <taxon>Bimuria</taxon>
    </lineage>
</organism>
<proteinExistence type="predicted"/>
<protein>
    <submittedName>
        <fullName evidence="1">Uncharacterized protein</fullName>
    </submittedName>
</protein>
<reference evidence="1" key="1">
    <citation type="journal article" date="2020" name="Stud. Mycol.">
        <title>101 Dothideomycetes genomes: a test case for predicting lifestyles and emergence of pathogens.</title>
        <authorList>
            <person name="Haridas S."/>
            <person name="Albert R."/>
            <person name="Binder M."/>
            <person name="Bloem J."/>
            <person name="Labutti K."/>
            <person name="Salamov A."/>
            <person name="Andreopoulos B."/>
            <person name="Baker S."/>
            <person name="Barry K."/>
            <person name="Bills G."/>
            <person name="Bluhm B."/>
            <person name="Cannon C."/>
            <person name="Castanera R."/>
            <person name="Culley D."/>
            <person name="Daum C."/>
            <person name="Ezra D."/>
            <person name="Gonzalez J."/>
            <person name="Henrissat B."/>
            <person name="Kuo A."/>
            <person name="Liang C."/>
            <person name="Lipzen A."/>
            <person name="Lutzoni F."/>
            <person name="Magnuson J."/>
            <person name="Mondo S."/>
            <person name="Nolan M."/>
            <person name="Ohm R."/>
            <person name="Pangilinan J."/>
            <person name="Park H.-J."/>
            <person name="Ramirez L."/>
            <person name="Alfaro M."/>
            <person name="Sun H."/>
            <person name="Tritt A."/>
            <person name="Yoshinaga Y."/>
            <person name="Zwiers L.-H."/>
            <person name="Turgeon B."/>
            <person name="Goodwin S."/>
            <person name="Spatafora J."/>
            <person name="Crous P."/>
            <person name="Grigoriev I."/>
        </authorList>
    </citation>
    <scope>NUCLEOTIDE SEQUENCE</scope>
    <source>
        <strain evidence="1">CBS 107.79</strain>
    </source>
</reference>
<dbReference type="AlphaFoldDB" id="A0A6A5UQQ8"/>
<name>A0A6A5UQQ8_9PLEO</name>
<accession>A0A6A5UQQ8</accession>
<dbReference type="EMBL" id="ML976766">
    <property type="protein sequence ID" value="KAF1965256.1"/>
    <property type="molecule type" value="Genomic_DNA"/>
</dbReference>
<gene>
    <name evidence="1" type="ORF">BU23DRAFT_575070</name>
</gene>
<keyword evidence="2" id="KW-1185">Reference proteome</keyword>
<sequence length="106" mass="12563">MPPTISYRRVRQLLWRWRRALRAWITRYLKWSLSLLRISFLASYKRPELVFLLYRPASSKANVSLTRRASGIGLKVEVNYLRCFLLSLVEREAIVSDFKLSRTSLS</sequence>